<protein>
    <submittedName>
        <fullName evidence="1">Uncharacterized protein</fullName>
    </submittedName>
</protein>
<dbReference type="EMBL" id="JAUJSQ010000011">
    <property type="protein sequence ID" value="MDN7934707.1"/>
    <property type="molecule type" value="Genomic_DNA"/>
</dbReference>
<comment type="caution">
    <text evidence="1">The sequence shown here is derived from an EMBL/GenBank/DDBJ whole genome shotgun (WGS) entry which is preliminary data.</text>
</comment>
<proteinExistence type="predicted"/>
<name>A0ABT8PI02_9BURK</name>
<organism evidence="1 2">
    <name type="scientific">Burkholderia metallica</name>
    <dbReference type="NCBI Taxonomy" id="488729"/>
    <lineage>
        <taxon>Bacteria</taxon>
        <taxon>Pseudomonadati</taxon>
        <taxon>Pseudomonadota</taxon>
        <taxon>Betaproteobacteria</taxon>
        <taxon>Burkholderiales</taxon>
        <taxon>Burkholderiaceae</taxon>
        <taxon>Burkholderia</taxon>
        <taxon>Burkholderia cepacia complex</taxon>
    </lineage>
</organism>
<evidence type="ECO:0000313" key="1">
    <source>
        <dbReference type="EMBL" id="MDN7934707.1"/>
    </source>
</evidence>
<dbReference type="RefSeq" id="WP_301756791.1">
    <property type="nucleotide sequence ID" value="NZ_JAUJSQ010000011.1"/>
</dbReference>
<keyword evidence="2" id="KW-1185">Reference proteome</keyword>
<sequence length="233" mass="25976">MHDRLVIGESAPAVSAGMLPVVAPTWFPYRSFRTLGDSRPFRLSGSSHFDLLLRRARRSYVKWAANRSDPEGADRRVRDARSPLRCSVEQIISAIAVSTFSPVVTDFKCIGAVYRQNPVSRSGCDSLLQRPEHSRTQLPGCPQSELLCRRIKTGVDPRFFHADGIGLRNADAPRRFSNKDYDPGVRRELAGHIASHSTTFYSGDTLQPARVLKQTGTHVTARSTSAYCPFVFR</sequence>
<reference evidence="1" key="1">
    <citation type="submission" date="2023-07" db="EMBL/GenBank/DDBJ databases">
        <title>A collection of bacterial strains from the Burkholderia cepacia Research Laboratory and Repository.</title>
        <authorList>
            <person name="Lipuma J."/>
            <person name="Spilker T."/>
            <person name="Caverly L."/>
        </authorList>
    </citation>
    <scope>NUCLEOTIDE SEQUENCE</scope>
    <source>
        <strain evidence="1">AU42020</strain>
    </source>
</reference>
<evidence type="ECO:0000313" key="2">
    <source>
        <dbReference type="Proteomes" id="UP001171606"/>
    </source>
</evidence>
<accession>A0ABT8PI02</accession>
<dbReference type="Proteomes" id="UP001171606">
    <property type="component" value="Unassembled WGS sequence"/>
</dbReference>
<gene>
    <name evidence="1" type="ORF">QZM52_25855</name>
</gene>